<dbReference type="GO" id="GO:0016787">
    <property type="term" value="F:hydrolase activity"/>
    <property type="evidence" value="ECO:0007669"/>
    <property type="project" value="UniProtKB-KW"/>
</dbReference>
<organism evidence="4 5">
    <name type="scientific">Nesterenkonia aerolata</name>
    <dbReference type="NCBI Taxonomy" id="3074079"/>
    <lineage>
        <taxon>Bacteria</taxon>
        <taxon>Bacillati</taxon>
        <taxon>Actinomycetota</taxon>
        <taxon>Actinomycetes</taxon>
        <taxon>Micrococcales</taxon>
        <taxon>Micrococcaceae</taxon>
        <taxon>Nesterenkonia</taxon>
    </lineage>
</organism>
<dbReference type="InterPro" id="IPR011973">
    <property type="entry name" value="PaaD"/>
</dbReference>
<dbReference type="PROSITE" id="PS51770">
    <property type="entry name" value="HOTDOG_ACOT"/>
    <property type="match status" value="1"/>
</dbReference>
<name>A0ABU2DP07_9MICC</name>
<evidence type="ECO:0000259" key="3">
    <source>
        <dbReference type="PROSITE" id="PS51770"/>
    </source>
</evidence>
<dbReference type="PANTHER" id="PTHR42856">
    <property type="entry name" value="ACYL-COENZYME A THIOESTERASE PAAI"/>
    <property type="match status" value="1"/>
</dbReference>
<evidence type="ECO:0000313" key="5">
    <source>
        <dbReference type="Proteomes" id="UP001251870"/>
    </source>
</evidence>
<keyword evidence="5" id="KW-1185">Reference proteome</keyword>
<dbReference type="InterPro" id="IPR003736">
    <property type="entry name" value="PAAI_dom"/>
</dbReference>
<dbReference type="InterPro" id="IPR029069">
    <property type="entry name" value="HotDog_dom_sf"/>
</dbReference>
<dbReference type="InterPro" id="IPR006683">
    <property type="entry name" value="Thioestr_dom"/>
</dbReference>
<accession>A0ABU2DP07</accession>
<dbReference type="InterPro" id="IPR033120">
    <property type="entry name" value="HOTDOG_ACOT"/>
</dbReference>
<feature type="domain" description="HotDog ACOT-type" evidence="3">
    <location>
        <begin position="40"/>
        <end position="154"/>
    </location>
</feature>
<gene>
    <name evidence="4" type="primary">paaI</name>
    <name evidence="4" type="ORF">RIL96_01470</name>
</gene>
<dbReference type="RefSeq" id="WP_310547220.1">
    <property type="nucleotide sequence ID" value="NZ_JAVKGR010000001.1"/>
</dbReference>
<dbReference type="Pfam" id="PF03061">
    <property type="entry name" value="4HBT"/>
    <property type="match status" value="1"/>
</dbReference>
<protein>
    <submittedName>
        <fullName evidence="4">Hydroxyphenylacetyl-CoA thioesterase PaaI</fullName>
        <ecNumber evidence="4">3.1.2.-</ecNumber>
    </submittedName>
</protein>
<dbReference type="NCBIfam" id="TIGR02286">
    <property type="entry name" value="PaaD"/>
    <property type="match status" value="1"/>
</dbReference>
<keyword evidence="1 2" id="KW-0378">Hydrolase</keyword>
<evidence type="ECO:0000256" key="2">
    <source>
        <dbReference type="PROSITE-ProRule" id="PRU01106"/>
    </source>
</evidence>
<dbReference type="Proteomes" id="UP001251870">
    <property type="component" value="Unassembled WGS sequence"/>
</dbReference>
<reference evidence="4 5" key="1">
    <citation type="submission" date="2023-09" db="EMBL/GenBank/DDBJ databases">
        <title>Description of three actinobacteria isolated from air of manufacturing shop in a pharmaceutical factory.</title>
        <authorList>
            <person name="Zhang D.-F."/>
        </authorList>
    </citation>
    <scope>NUCLEOTIDE SEQUENCE [LARGE SCALE GENOMIC DNA]</scope>
    <source>
        <strain evidence="4 5">LY-0111</strain>
    </source>
</reference>
<dbReference type="EMBL" id="JAVKGR010000001">
    <property type="protein sequence ID" value="MDR8018237.1"/>
    <property type="molecule type" value="Genomic_DNA"/>
</dbReference>
<dbReference type="InterPro" id="IPR052723">
    <property type="entry name" value="Acyl-CoA_thioesterase_PaaI"/>
</dbReference>
<dbReference type="SUPFAM" id="SSF54637">
    <property type="entry name" value="Thioesterase/thiol ester dehydrase-isomerase"/>
    <property type="match status" value="1"/>
</dbReference>
<dbReference type="PANTHER" id="PTHR42856:SF1">
    <property type="entry name" value="ACYL-COENZYME A THIOESTERASE PAAI"/>
    <property type="match status" value="1"/>
</dbReference>
<comment type="caution">
    <text evidence="4">The sequence shown here is derived from an EMBL/GenBank/DDBJ whole genome shotgun (WGS) entry which is preliminary data.</text>
</comment>
<dbReference type="EC" id="3.1.2.-" evidence="4"/>
<dbReference type="CDD" id="cd03443">
    <property type="entry name" value="PaaI_thioesterase"/>
    <property type="match status" value="1"/>
</dbReference>
<evidence type="ECO:0000313" key="4">
    <source>
        <dbReference type="EMBL" id="MDR8018237.1"/>
    </source>
</evidence>
<sequence>MPAHPPAATPAPASGEAPTHVMLHQDHASQWLGIDVLQADPGHARITMTVRREMTNGFAIAHGGMVFSLADTAFAMSCNAPTGDDGTITVASGVDINFLKPAAVGDVLIAEARAVSGSGRSGVCDVVVSRQSEDGSTGETVALFRGRYRTIPAPSSPAI</sequence>
<proteinExistence type="predicted"/>
<dbReference type="NCBIfam" id="TIGR00369">
    <property type="entry name" value="unchar_dom_1"/>
    <property type="match status" value="1"/>
</dbReference>
<evidence type="ECO:0000256" key="1">
    <source>
        <dbReference type="ARBA" id="ARBA00022801"/>
    </source>
</evidence>
<dbReference type="Gene3D" id="3.10.129.10">
    <property type="entry name" value="Hotdog Thioesterase"/>
    <property type="match status" value="1"/>
</dbReference>